<evidence type="ECO:0000313" key="2">
    <source>
        <dbReference type="Proteomes" id="UP001362999"/>
    </source>
</evidence>
<accession>A0AAW0DIE6</accession>
<sequence>MPFTSASSFNALSTELKYTTARFCSPLDLVQLAGVNVELRNIIVSKRLLQRSIAQMGGPTLVLNDSAFPGQLSSLVVFLFTESDCWACGKRTNAYPLSFSLRVRVCDSDCQRYLFGPSSDKWFATIPAVADRVGEDMNLRYIEPWAPFWRQPMFLDKKVYCTRQLRSALARISEAQAVGDAAKAALLEVNGPQRASDLLAFMEVARSLRAWGKSYEKERQKCASQTRRFFTKIRDEVWLEVRSLLFRAGPQVVDTKPPNHGKTFCSFCSKSKTPHIHKV</sequence>
<proteinExistence type="predicted"/>
<dbReference type="AlphaFoldDB" id="A0AAW0DIE6"/>
<organism evidence="1 2">
    <name type="scientific">Favolaschia claudopus</name>
    <dbReference type="NCBI Taxonomy" id="2862362"/>
    <lineage>
        <taxon>Eukaryota</taxon>
        <taxon>Fungi</taxon>
        <taxon>Dikarya</taxon>
        <taxon>Basidiomycota</taxon>
        <taxon>Agaricomycotina</taxon>
        <taxon>Agaricomycetes</taxon>
        <taxon>Agaricomycetidae</taxon>
        <taxon>Agaricales</taxon>
        <taxon>Marasmiineae</taxon>
        <taxon>Mycenaceae</taxon>
        <taxon>Favolaschia</taxon>
    </lineage>
</organism>
<comment type="caution">
    <text evidence="1">The sequence shown here is derived from an EMBL/GenBank/DDBJ whole genome shotgun (WGS) entry which is preliminary data.</text>
</comment>
<keyword evidence="2" id="KW-1185">Reference proteome</keyword>
<gene>
    <name evidence="1" type="ORF">R3P38DRAFT_2860301</name>
</gene>
<name>A0AAW0DIE6_9AGAR</name>
<dbReference type="Proteomes" id="UP001362999">
    <property type="component" value="Unassembled WGS sequence"/>
</dbReference>
<evidence type="ECO:0000313" key="1">
    <source>
        <dbReference type="EMBL" id="KAK7052435.1"/>
    </source>
</evidence>
<reference evidence="1 2" key="1">
    <citation type="journal article" date="2024" name="J Genomics">
        <title>Draft genome sequencing and assembly of Favolaschia claudopus CIRM-BRFM 2984 isolated from oak limbs.</title>
        <authorList>
            <person name="Navarro D."/>
            <person name="Drula E."/>
            <person name="Chaduli D."/>
            <person name="Cazenave R."/>
            <person name="Ahrendt S."/>
            <person name="Wang J."/>
            <person name="Lipzen A."/>
            <person name="Daum C."/>
            <person name="Barry K."/>
            <person name="Grigoriev I.V."/>
            <person name="Favel A."/>
            <person name="Rosso M.N."/>
            <person name="Martin F."/>
        </authorList>
    </citation>
    <scope>NUCLEOTIDE SEQUENCE [LARGE SCALE GENOMIC DNA]</scope>
    <source>
        <strain evidence="1 2">CIRM-BRFM 2984</strain>
    </source>
</reference>
<dbReference type="EMBL" id="JAWWNJ010000007">
    <property type="protein sequence ID" value="KAK7052435.1"/>
    <property type="molecule type" value="Genomic_DNA"/>
</dbReference>
<protein>
    <submittedName>
        <fullName evidence="1">Uncharacterized protein</fullName>
    </submittedName>
</protein>